<organism evidence="2 3">
    <name type="scientific">Cherax quadricarinatus</name>
    <name type="common">Australian red claw crayfish</name>
    <dbReference type="NCBI Taxonomy" id="27406"/>
    <lineage>
        <taxon>Eukaryota</taxon>
        <taxon>Metazoa</taxon>
        <taxon>Ecdysozoa</taxon>
        <taxon>Arthropoda</taxon>
        <taxon>Crustacea</taxon>
        <taxon>Multicrustacea</taxon>
        <taxon>Malacostraca</taxon>
        <taxon>Eumalacostraca</taxon>
        <taxon>Eucarida</taxon>
        <taxon>Decapoda</taxon>
        <taxon>Pleocyemata</taxon>
        <taxon>Astacidea</taxon>
        <taxon>Parastacoidea</taxon>
        <taxon>Parastacidae</taxon>
        <taxon>Cherax</taxon>
    </lineage>
</organism>
<gene>
    <name evidence="2" type="ORF">OTU49_010058</name>
</gene>
<evidence type="ECO:0000313" key="3">
    <source>
        <dbReference type="Proteomes" id="UP001445076"/>
    </source>
</evidence>
<feature type="region of interest" description="Disordered" evidence="1">
    <location>
        <begin position="215"/>
        <end position="239"/>
    </location>
</feature>
<evidence type="ECO:0000256" key="1">
    <source>
        <dbReference type="SAM" id="MobiDB-lite"/>
    </source>
</evidence>
<name>A0AAW0WKR3_CHEQU</name>
<feature type="compositionally biased region" description="Polar residues" evidence="1">
    <location>
        <begin position="118"/>
        <end position="133"/>
    </location>
</feature>
<evidence type="ECO:0000313" key="2">
    <source>
        <dbReference type="EMBL" id="KAK8726794.1"/>
    </source>
</evidence>
<feature type="region of interest" description="Disordered" evidence="1">
    <location>
        <begin position="15"/>
        <end position="136"/>
    </location>
</feature>
<sequence>MNYCCGGEVSSELKLTFSGDQPETDQVSRDRSSVQRQTDQVSRDIKCPETYQVSRDRQIKCPETSSVQRQTDRVQRQTGQVSRDRQIKCPETDRSCPETDQVSRDRQIKCPETDRSSVQRQTDQVSRDTGQVSRETEVKCPKIGRVVVAEMSSKVQPSDTKVHHTVGPDTKVLLNSKGKNLHCSYWTPHDSQNIRGLVFLCQACEHFSLRPLPPPQLRITGLRSRPRGSREVRGHTRLR</sequence>
<reference evidence="2 3" key="1">
    <citation type="journal article" date="2024" name="BMC Genomics">
        <title>Genome assembly of redclaw crayfish (Cherax quadricarinatus) provides insights into its immune adaptation and hypoxia tolerance.</title>
        <authorList>
            <person name="Liu Z."/>
            <person name="Zheng J."/>
            <person name="Li H."/>
            <person name="Fang K."/>
            <person name="Wang S."/>
            <person name="He J."/>
            <person name="Zhou D."/>
            <person name="Weng S."/>
            <person name="Chi M."/>
            <person name="Gu Z."/>
            <person name="He J."/>
            <person name="Li F."/>
            <person name="Wang M."/>
        </authorList>
    </citation>
    <scope>NUCLEOTIDE SEQUENCE [LARGE SCALE GENOMIC DNA]</scope>
    <source>
        <strain evidence="2">ZL_2023a</strain>
    </source>
</reference>
<comment type="caution">
    <text evidence="2">The sequence shown here is derived from an EMBL/GenBank/DDBJ whole genome shotgun (WGS) entry which is preliminary data.</text>
</comment>
<dbReference type="EMBL" id="JARKIK010000078">
    <property type="protein sequence ID" value="KAK8726794.1"/>
    <property type="molecule type" value="Genomic_DNA"/>
</dbReference>
<proteinExistence type="predicted"/>
<feature type="compositionally biased region" description="Basic and acidic residues" evidence="1">
    <location>
        <begin position="228"/>
        <end position="239"/>
    </location>
</feature>
<keyword evidence="3" id="KW-1185">Reference proteome</keyword>
<protein>
    <submittedName>
        <fullName evidence="2">Uncharacterized protein</fullName>
    </submittedName>
</protein>
<dbReference type="AlphaFoldDB" id="A0AAW0WKR3"/>
<dbReference type="Proteomes" id="UP001445076">
    <property type="component" value="Unassembled WGS sequence"/>
</dbReference>
<feature type="compositionally biased region" description="Basic and acidic residues" evidence="1">
    <location>
        <begin position="82"/>
        <end position="117"/>
    </location>
</feature>
<accession>A0AAW0WKR3</accession>